<evidence type="ECO:0000256" key="1">
    <source>
        <dbReference type="SAM" id="SignalP"/>
    </source>
</evidence>
<feature type="chain" id="PRO_5014704532" description="Pectate lyase" evidence="1">
    <location>
        <begin position="19"/>
        <end position="77"/>
    </location>
</feature>
<gene>
    <name evidence="2" type="ORF">PCANC_14198</name>
</gene>
<dbReference type="Proteomes" id="UP000235388">
    <property type="component" value="Unassembled WGS sequence"/>
</dbReference>
<keyword evidence="1" id="KW-0732">Signal</keyword>
<name>A0A2N5SYL5_9BASI</name>
<protein>
    <recommendedName>
        <fullName evidence="4">Pectate lyase</fullName>
    </recommendedName>
</protein>
<sequence>MIAKCFVYLAGTVSASLAAPMNAADTIAHGTAPQGVIISQKAQALAPVTEIFNDGTETKGTARFCACVSPGGTMIEK</sequence>
<evidence type="ECO:0008006" key="4">
    <source>
        <dbReference type="Google" id="ProtNLM"/>
    </source>
</evidence>
<keyword evidence="3" id="KW-1185">Reference proteome</keyword>
<evidence type="ECO:0000313" key="2">
    <source>
        <dbReference type="EMBL" id="PLW18340.1"/>
    </source>
</evidence>
<dbReference type="EMBL" id="PGCJ01000833">
    <property type="protein sequence ID" value="PLW18340.1"/>
    <property type="molecule type" value="Genomic_DNA"/>
</dbReference>
<comment type="caution">
    <text evidence="2">The sequence shown here is derived from an EMBL/GenBank/DDBJ whole genome shotgun (WGS) entry which is preliminary data.</text>
</comment>
<dbReference type="AlphaFoldDB" id="A0A2N5SYL5"/>
<accession>A0A2N5SYL5</accession>
<feature type="signal peptide" evidence="1">
    <location>
        <begin position="1"/>
        <end position="18"/>
    </location>
</feature>
<organism evidence="2 3">
    <name type="scientific">Puccinia coronata f. sp. avenae</name>
    <dbReference type="NCBI Taxonomy" id="200324"/>
    <lineage>
        <taxon>Eukaryota</taxon>
        <taxon>Fungi</taxon>
        <taxon>Dikarya</taxon>
        <taxon>Basidiomycota</taxon>
        <taxon>Pucciniomycotina</taxon>
        <taxon>Pucciniomycetes</taxon>
        <taxon>Pucciniales</taxon>
        <taxon>Pucciniaceae</taxon>
        <taxon>Puccinia</taxon>
    </lineage>
</organism>
<proteinExistence type="predicted"/>
<evidence type="ECO:0000313" key="3">
    <source>
        <dbReference type="Proteomes" id="UP000235388"/>
    </source>
</evidence>
<reference evidence="2 3" key="1">
    <citation type="submission" date="2017-11" db="EMBL/GenBank/DDBJ databases">
        <title>De novo assembly and phasing of dikaryotic genomes from two isolates of Puccinia coronata f. sp. avenae, the causal agent of oat crown rust.</title>
        <authorList>
            <person name="Miller M.E."/>
            <person name="Zhang Y."/>
            <person name="Omidvar V."/>
            <person name="Sperschneider J."/>
            <person name="Schwessinger B."/>
            <person name="Raley C."/>
            <person name="Palmer J.M."/>
            <person name="Garnica D."/>
            <person name="Upadhyaya N."/>
            <person name="Rathjen J."/>
            <person name="Taylor J.M."/>
            <person name="Park R.F."/>
            <person name="Dodds P.N."/>
            <person name="Hirsch C.D."/>
            <person name="Kianian S.F."/>
            <person name="Figueroa M."/>
        </authorList>
    </citation>
    <scope>NUCLEOTIDE SEQUENCE [LARGE SCALE GENOMIC DNA]</scope>
    <source>
        <strain evidence="2">12NC29</strain>
    </source>
</reference>